<keyword evidence="2" id="KW-0472">Membrane</keyword>
<feature type="compositionally biased region" description="Acidic residues" evidence="1">
    <location>
        <begin position="116"/>
        <end position="137"/>
    </location>
</feature>
<dbReference type="EMBL" id="KB446542">
    <property type="protein sequence ID" value="EME41657.1"/>
    <property type="molecule type" value="Genomic_DNA"/>
</dbReference>
<feature type="region of interest" description="Disordered" evidence="1">
    <location>
        <begin position="1"/>
        <end position="38"/>
    </location>
</feature>
<dbReference type="OrthoDB" id="5398191at2759"/>
<dbReference type="HOGENOM" id="CLU_1570622_0_0_1"/>
<gene>
    <name evidence="3" type="ORF">DOTSEDRAFT_73903</name>
</gene>
<keyword evidence="2" id="KW-0812">Transmembrane</keyword>
<evidence type="ECO:0000313" key="3">
    <source>
        <dbReference type="EMBL" id="EME41657.1"/>
    </source>
</evidence>
<evidence type="ECO:0000256" key="1">
    <source>
        <dbReference type="SAM" id="MobiDB-lite"/>
    </source>
</evidence>
<name>N1PH28_DOTSN</name>
<accession>N1PH28</accession>
<feature type="compositionally biased region" description="Basic and acidic residues" evidence="1">
    <location>
        <begin position="138"/>
        <end position="148"/>
    </location>
</feature>
<protein>
    <submittedName>
        <fullName evidence="3">Uncharacterized protein</fullName>
    </submittedName>
</protein>
<feature type="transmembrane region" description="Helical" evidence="2">
    <location>
        <begin position="69"/>
        <end position="92"/>
    </location>
</feature>
<reference evidence="3 4" key="2">
    <citation type="journal article" date="2012" name="PLoS Pathog.">
        <title>Diverse lifestyles and strategies of plant pathogenesis encoded in the genomes of eighteen Dothideomycetes fungi.</title>
        <authorList>
            <person name="Ohm R.A."/>
            <person name="Feau N."/>
            <person name="Henrissat B."/>
            <person name="Schoch C.L."/>
            <person name="Horwitz B.A."/>
            <person name="Barry K.W."/>
            <person name="Condon B.J."/>
            <person name="Copeland A.C."/>
            <person name="Dhillon B."/>
            <person name="Glaser F."/>
            <person name="Hesse C.N."/>
            <person name="Kosti I."/>
            <person name="LaButti K."/>
            <person name="Lindquist E.A."/>
            <person name="Lucas S."/>
            <person name="Salamov A.A."/>
            <person name="Bradshaw R.E."/>
            <person name="Ciuffetti L."/>
            <person name="Hamelin R.C."/>
            <person name="Kema G.H.J."/>
            <person name="Lawrence C."/>
            <person name="Scott J.A."/>
            <person name="Spatafora J.W."/>
            <person name="Turgeon B.G."/>
            <person name="de Wit P.J.G.M."/>
            <person name="Zhong S."/>
            <person name="Goodwin S.B."/>
            <person name="Grigoriev I.V."/>
        </authorList>
    </citation>
    <scope>NUCLEOTIDE SEQUENCE [LARGE SCALE GENOMIC DNA]</scope>
    <source>
        <strain evidence="4">NZE10 / CBS 128990</strain>
    </source>
</reference>
<feature type="compositionally biased region" description="Basic and acidic residues" evidence="1">
    <location>
        <begin position="102"/>
        <end position="113"/>
    </location>
</feature>
<feature type="region of interest" description="Disordered" evidence="1">
    <location>
        <begin position="102"/>
        <end position="170"/>
    </location>
</feature>
<reference evidence="4" key="1">
    <citation type="journal article" date="2012" name="PLoS Genet.">
        <title>The genomes of the fungal plant pathogens Cladosporium fulvum and Dothistroma septosporum reveal adaptation to different hosts and lifestyles but also signatures of common ancestry.</title>
        <authorList>
            <person name="de Wit P.J.G.M."/>
            <person name="van der Burgt A."/>
            <person name="Oekmen B."/>
            <person name="Stergiopoulos I."/>
            <person name="Abd-Elsalam K.A."/>
            <person name="Aerts A.L."/>
            <person name="Bahkali A.H."/>
            <person name="Beenen H.G."/>
            <person name="Chettri P."/>
            <person name="Cox M.P."/>
            <person name="Datema E."/>
            <person name="de Vries R.P."/>
            <person name="Dhillon B."/>
            <person name="Ganley A.R."/>
            <person name="Griffiths S.A."/>
            <person name="Guo Y."/>
            <person name="Hamelin R.C."/>
            <person name="Henrissat B."/>
            <person name="Kabir M.S."/>
            <person name="Jashni M.K."/>
            <person name="Kema G."/>
            <person name="Klaubauf S."/>
            <person name="Lapidus A."/>
            <person name="Levasseur A."/>
            <person name="Lindquist E."/>
            <person name="Mehrabi R."/>
            <person name="Ohm R.A."/>
            <person name="Owen T.J."/>
            <person name="Salamov A."/>
            <person name="Schwelm A."/>
            <person name="Schijlen E."/>
            <person name="Sun H."/>
            <person name="van den Burg H.A."/>
            <person name="van Ham R.C.H.J."/>
            <person name="Zhang S."/>
            <person name="Goodwin S.B."/>
            <person name="Grigoriev I.V."/>
            <person name="Collemare J."/>
            <person name="Bradshaw R.E."/>
        </authorList>
    </citation>
    <scope>NUCLEOTIDE SEQUENCE [LARGE SCALE GENOMIC DNA]</scope>
    <source>
        <strain evidence="4">NZE10 / CBS 128990</strain>
    </source>
</reference>
<evidence type="ECO:0000313" key="4">
    <source>
        <dbReference type="Proteomes" id="UP000016933"/>
    </source>
</evidence>
<proteinExistence type="predicted"/>
<dbReference type="Proteomes" id="UP000016933">
    <property type="component" value="Unassembled WGS sequence"/>
</dbReference>
<keyword evidence="4" id="KW-1185">Reference proteome</keyword>
<organism evidence="3 4">
    <name type="scientific">Dothistroma septosporum (strain NZE10 / CBS 128990)</name>
    <name type="common">Red band needle blight fungus</name>
    <name type="synonym">Mycosphaerella pini</name>
    <dbReference type="NCBI Taxonomy" id="675120"/>
    <lineage>
        <taxon>Eukaryota</taxon>
        <taxon>Fungi</taxon>
        <taxon>Dikarya</taxon>
        <taxon>Ascomycota</taxon>
        <taxon>Pezizomycotina</taxon>
        <taxon>Dothideomycetes</taxon>
        <taxon>Dothideomycetidae</taxon>
        <taxon>Mycosphaerellales</taxon>
        <taxon>Mycosphaerellaceae</taxon>
        <taxon>Dothistroma</taxon>
    </lineage>
</organism>
<keyword evidence="2" id="KW-1133">Transmembrane helix</keyword>
<sequence length="170" mass="18737">MKARIETASAGETYTEPGSSKAAAKAGEKAADQKKKRTIPGMKSLLSKEGAAAGMLRNTVNFLRVRFPFLASTTNVVMSLAVFILMFVFWYCHKRGKEARLTRAAENEEREAAAGEVEEVDDDGEDIEEEDSDENEEVDQKITDDIEARLNQPAPKDVPLPAEGKDEKKT</sequence>
<evidence type="ECO:0000256" key="2">
    <source>
        <dbReference type="SAM" id="Phobius"/>
    </source>
</evidence>
<dbReference type="eggNOG" id="ENOG502S3A7">
    <property type="taxonomic scope" value="Eukaryota"/>
</dbReference>
<dbReference type="AlphaFoldDB" id="N1PH28"/>